<dbReference type="AlphaFoldDB" id="A0A423VHB1"/>
<protein>
    <recommendedName>
        <fullName evidence="2">Acyltransferase 3 domain-containing protein</fullName>
    </recommendedName>
</protein>
<feature type="transmembrane region" description="Helical" evidence="1">
    <location>
        <begin position="329"/>
        <end position="347"/>
    </location>
</feature>
<gene>
    <name evidence="3" type="ORF">VPNG_10029</name>
</gene>
<dbReference type="InterPro" id="IPR050879">
    <property type="entry name" value="Acyltransferase_3"/>
</dbReference>
<dbReference type="OrthoDB" id="5819582at2759"/>
<accession>A0A423VHB1</accession>
<keyword evidence="1" id="KW-0472">Membrane</keyword>
<dbReference type="InterPro" id="IPR002656">
    <property type="entry name" value="Acyl_transf_3_dom"/>
</dbReference>
<dbReference type="EMBL" id="LKEB01000098">
    <property type="protein sequence ID" value="ROV90404.1"/>
    <property type="molecule type" value="Genomic_DNA"/>
</dbReference>
<organism evidence="3 4">
    <name type="scientific">Cytospora leucostoma</name>
    <dbReference type="NCBI Taxonomy" id="1230097"/>
    <lineage>
        <taxon>Eukaryota</taxon>
        <taxon>Fungi</taxon>
        <taxon>Dikarya</taxon>
        <taxon>Ascomycota</taxon>
        <taxon>Pezizomycotina</taxon>
        <taxon>Sordariomycetes</taxon>
        <taxon>Sordariomycetidae</taxon>
        <taxon>Diaporthales</taxon>
        <taxon>Cytosporaceae</taxon>
        <taxon>Cytospora</taxon>
    </lineage>
</organism>
<evidence type="ECO:0000313" key="4">
    <source>
        <dbReference type="Proteomes" id="UP000285146"/>
    </source>
</evidence>
<keyword evidence="1" id="KW-0812">Transmembrane</keyword>
<sequence>MGDKTAVKQHSLGLLDSKDWDEIKDLDWDEKQSWVPSPSKWKRALPNFPHTSRVGWALKRSKAVLWPMSRHSGPTEPLRKTAYLDGLRGFAAFLVYWQHHELWAHPLDQVHIFENAFGFKGTYRFASFPGVRLVFNGGHFAVATFFVISGYVLSTKPLSLIQAGEHARLADNLGSALFRRWLRLYIPLIATTFLYMLTWHAFGGIWIANIEKQGNLRDEMWWWYAELKNFSFIFNMGGEPWLSYNTHLWSIPIEMKGSIVVYTSLIAFSHATTKARLWCTLGLMFYFMYICDGWYCSLFTAGMFLADLDLLAAKGQLPRFLARFSAYKAFIYYHLLVIAIYLGGIPVQSTDVEQLRKNRGWYYLSLLKPQAVFDYKWFYLFFAATLLVASIPRIHWLKRFFETRFCQYLGRISFALYLVHGPILSTLGDRIYTAVGWVGGNGPAQAENIPQWVDRFPLPKYGPMGLEVAFLLPHLVLLPLTFWCAEVVTRFIDEPAVRFAQWFYRRTLAAPSAGAGASGAGGVVDGIGPGAGSVGIAAKGQKTAKLEA</sequence>
<dbReference type="InParanoid" id="A0A423VHB1"/>
<dbReference type="GO" id="GO:0016747">
    <property type="term" value="F:acyltransferase activity, transferring groups other than amino-acyl groups"/>
    <property type="evidence" value="ECO:0007669"/>
    <property type="project" value="InterPro"/>
</dbReference>
<name>A0A423VHB1_9PEZI</name>
<dbReference type="PANTHER" id="PTHR23028:SF125">
    <property type="entry name" value="ACYLTRANSFERASE"/>
    <property type="match status" value="1"/>
</dbReference>
<reference evidence="3 4" key="1">
    <citation type="submission" date="2015-09" db="EMBL/GenBank/DDBJ databases">
        <title>Host preference determinants of Valsa canker pathogens revealed by comparative genomics.</title>
        <authorList>
            <person name="Yin Z."/>
            <person name="Huang L."/>
        </authorList>
    </citation>
    <scope>NUCLEOTIDE SEQUENCE [LARGE SCALE GENOMIC DNA]</scope>
    <source>
        <strain evidence="3 4">SXYLt</strain>
    </source>
</reference>
<feature type="domain" description="Acyltransferase 3" evidence="2">
    <location>
        <begin position="82"/>
        <end position="434"/>
    </location>
</feature>
<evidence type="ECO:0000256" key="1">
    <source>
        <dbReference type="SAM" id="Phobius"/>
    </source>
</evidence>
<feature type="transmembrane region" description="Helical" evidence="1">
    <location>
        <begin position="184"/>
        <end position="208"/>
    </location>
</feature>
<keyword evidence="1" id="KW-1133">Transmembrane helix</keyword>
<feature type="transmembrane region" description="Helical" evidence="1">
    <location>
        <begin position="283"/>
        <end position="308"/>
    </location>
</feature>
<evidence type="ECO:0000313" key="3">
    <source>
        <dbReference type="EMBL" id="ROV90404.1"/>
    </source>
</evidence>
<dbReference type="PANTHER" id="PTHR23028">
    <property type="entry name" value="ACETYLTRANSFERASE"/>
    <property type="match status" value="1"/>
</dbReference>
<keyword evidence="4" id="KW-1185">Reference proteome</keyword>
<dbReference type="Proteomes" id="UP000285146">
    <property type="component" value="Unassembled WGS sequence"/>
</dbReference>
<evidence type="ECO:0000259" key="2">
    <source>
        <dbReference type="Pfam" id="PF01757"/>
    </source>
</evidence>
<dbReference type="STRING" id="1230097.A0A423VHB1"/>
<proteinExistence type="predicted"/>
<feature type="transmembrane region" description="Helical" evidence="1">
    <location>
        <begin position="133"/>
        <end position="153"/>
    </location>
</feature>
<feature type="transmembrane region" description="Helical" evidence="1">
    <location>
        <begin position="377"/>
        <end position="396"/>
    </location>
</feature>
<dbReference type="Pfam" id="PF01757">
    <property type="entry name" value="Acyl_transf_3"/>
    <property type="match status" value="1"/>
</dbReference>
<comment type="caution">
    <text evidence="3">The sequence shown here is derived from an EMBL/GenBank/DDBJ whole genome shotgun (WGS) entry which is preliminary data.</text>
</comment>